<sequence>MLYVGVDHHKRYCQLAVVDEQGALVKEGRVATDRDQLAQFLQELAAPCAITVEAGRTWGLVYDWLEGMEGVAQVQLAHPAKVKAIAWAKIKTDTIDARTLAQLLRVNLLPTAHIPSRRGRALKNLLRPRIFLVMLRTMLKNRIHDLVDRHHLPTEQFSDLFGVRGRRFLQEASEQLPAPDRELLRQDLELLDQVRAHIRATEGWLKQASQNDERVAWVRSLPGIGKFLALVIIAEIDTIERFATPQKLASYAGLVPATYASGGRVFHGRLTKQGNKYLRWAFVEAAWPAIRRSPWLRSLYERVKARHGATGAKAAVARKLCELVWYVLKERRVYEERGPRVALCAS</sequence>
<reference evidence="3" key="1">
    <citation type="journal article" date="2005" name="Environ. Microbiol.">
        <title>Genetic and functional properties of uncultivated thermophilic crenarchaeotes from a subsurface gold mine as revealed by analysis of genome fragments.</title>
        <authorList>
            <person name="Nunoura T."/>
            <person name="Hirayama H."/>
            <person name="Takami H."/>
            <person name="Oida H."/>
            <person name="Nishi S."/>
            <person name="Shimamura S."/>
            <person name="Suzuki Y."/>
            <person name="Inagaki F."/>
            <person name="Takai K."/>
            <person name="Nealson K.H."/>
            <person name="Horikoshi K."/>
        </authorList>
    </citation>
    <scope>NUCLEOTIDE SEQUENCE</scope>
</reference>
<gene>
    <name evidence="3" type="ORF">HGMM_OP4C469</name>
</gene>
<feature type="domain" description="Transposase IS116/IS110/IS902 C-terminal" evidence="2">
    <location>
        <begin position="218"/>
        <end position="301"/>
    </location>
</feature>
<dbReference type="AlphaFoldDB" id="H5STI3"/>
<protein>
    <submittedName>
        <fullName evidence="3">Transposase protein</fullName>
    </submittedName>
</protein>
<evidence type="ECO:0000313" key="3">
    <source>
        <dbReference type="EMBL" id="BAL59833.1"/>
    </source>
</evidence>
<dbReference type="NCBIfam" id="NF033542">
    <property type="entry name" value="transpos_IS110"/>
    <property type="match status" value="1"/>
</dbReference>
<dbReference type="GO" id="GO:0006313">
    <property type="term" value="P:DNA transposition"/>
    <property type="evidence" value="ECO:0007669"/>
    <property type="project" value="InterPro"/>
</dbReference>
<dbReference type="PANTHER" id="PTHR33055:SF13">
    <property type="entry name" value="TRANSPOSASE"/>
    <property type="match status" value="1"/>
</dbReference>
<evidence type="ECO:0000259" key="2">
    <source>
        <dbReference type="Pfam" id="PF02371"/>
    </source>
</evidence>
<evidence type="ECO:0000259" key="1">
    <source>
        <dbReference type="Pfam" id="PF01548"/>
    </source>
</evidence>
<dbReference type="InterPro" id="IPR047650">
    <property type="entry name" value="Transpos_IS110"/>
</dbReference>
<feature type="domain" description="Transposase IS110-like N-terminal" evidence="1">
    <location>
        <begin position="4"/>
        <end position="151"/>
    </location>
</feature>
<dbReference type="GO" id="GO:0004803">
    <property type="term" value="F:transposase activity"/>
    <property type="evidence" value="ECO:0007669"/>
    <property type="project" value="InterPro"/>
</dbReference>
<reference evidence="3" key="2">
    <citation type="journal article" date="2012" name="PLoS ONE">
        <title>A Deeply Branching Thermophilic Bacterium with an Ancient Acetyl-CoA Pathway Dominates a Subsurface Ecosystem.</title>
        <authorList>
            <person name="Takami H."/>
            <person name="Noguchi H."/>
            <person name="Takaki Y."/>
            <person name="Uchiyama I."/>
            <person name="Toyoda A."/>
            <person name="Nishi S."/>
            <person name="Chee G.-J."/>
            <person name="Arai W."/>
            <person name="Nunoura T."/>
            <person name="Itoh T."/>
            <person name="Hattori M."/>
            <person name="Takai K."/>
        </authorList>
    </citation>
    <scope>NUCLEOTIDE SEQUENCE</scope>
</reference>
<dbReference type="InterPro" id="IPR003346">
    <property type="entry name" value="Transposase_20"/>
</dbReference>
<dbReference type="PANTHER" id="PTHR33055">
    <property type="entry name" value="TRANSPOSASE FOR INSERTION SEQUENCE ELEMENT IS1111A"/>
    <property type="match status" value="1"/>
</dbReference>
<dbReference type="GO" id="GO:0003677">
    <property type="term" value="F:DNA binding"/>
    <property type="evidence" value="ECO:0007669"/>
    <property type="project" value="InterPro"/>
</dbReference>
<dbReference type="Pfam" id="PF02371">
    <property type="entry name" value="Transposase_20"/>
    <property type="match status" value="1"/>
</dbReference>
<organism evidence="3">
    <name type="scientific">Acetithermum autotrophicum</name>
    <dbReference type="NCBI Taxonomy" id="1446466"/>
    <lineage>
        <taxon>Bacteria</taxon>
        <taxon>Candidatus Bipolaricaulota</taxon>
        <taxon>Candidatus Acetithermum</taxon>
    </lineage>
</organism>
<name>H5STI3_ACEAU</name>
<accession>H5STI3</accession>
<dbReference type="Pfam" id="PF01548">
    <property type="entry name" value="DEDD_Tnp_IS110"/>
    <property type="match status" value="1"/>
</dbReference>
<proteinExistence type="predicted"/>
<dbReference type="EMBL" id="AP011803">
    <property type="protein sequence ID" value="BAL59833.1"/>
    <property type="molecule type" value="Genomic_DNA"/>
</dbReference>
<dbReference type="InterPro" id="IPR002525">
    <property type="entry name" value="Transp_IS110-like_N"/>
</dbReference>